<keyword evidence="10" id="KW-1185">Reference proteome</keyword>
<sequence>MSAPATVGVVARIDQGQQRMRVFVDGAPAYSWPVSTARKGFVTPRGRFRVGRMAPSRRSRKYQGSPMPHAMFSRGSYAIPGTTATRSLGRRTSHGCMRLATGHAATLFRLTLLGRPGGDRRLKRNGPAPFRAPGRFLRVSTVA</sequence>
<dbReference type="Gene3D" id="2.40.440.10">
    <property type="entry name" value="L,D-transpeptidase catalytic domain-like"/>
    <property type="match status" value="1"/>
</dbReference>
<keyword evidence="9" id="KW-0449">Lipoprotein</keyword>
<dbReference type="CDD" id="cd16913">
    <property type="entry name" value="YkuD_like"/>
    <property type="match status" value="1"/>
</dbReference>
<dbReference type="EMBL" id="JAUSVP010000014">
    <property type="protein sequence ID" value="MDQ0449355.1"/>
    <property type="molecule type" value="Genomic_DNA"/>
</dbReference>
<comment type="similarity">
    <text evidence="2">Belongs to the YkuD family.</text>
</comment>
<dbReference type="Pfam" id="PF03734">
    <property type="entry name" value="YkuD"/>
    <property type="match status" value="1"/>
</dbReference>
<keyword evidence="3" id="KW-0808">Transferase</keyword>
<evidence type="ECO:0000256" key="3">
    <source>
        <dbReference type="ARBA" id="ARBA00022679"/>
    </source>
</evidence>
<evidence type="ECO:0000256" key="5">
    <source>
        <dbReference type="ARBA" id="ARBA00022984"/>
    </source>
</evidence>
<feature type="domain" description="L,D-TPase catalytic" evidence="8">
    <location>
        <begin position="9"/>
        <end position="124"/>
    </location>
</feature>
<evidence type="ECO:0000256" key="1">
    <source>
        <dbReference type="ARBA" id="ARBA00004752"/>
    </source>
</evidence>
<dbReference type="Proteomes" id="UP001231124">
    <property type="component" value="Unassembled WGS sequence"/>
</dbReference>
<dbReference type="InterPro" id="IPR005490">
    <property type="entry name" value="LD_TPept_cat_dom"/>
</dbReference>
<organism evidence="9 10">
    <name type="scientific">Methylobacterium aerolatum</name>
    <dbReference type="NCBI Taxonomy" id="418708"/>
    <lineage>
        <taxon>Bacteria</taxon>
        <taxon>Pseudomonadati</taxon>
        <taxon>Pseudomonadota</taxon>
        <taxon>Alphaproteobacteria</taxon>
        <taxon>Hyphomicrobiales</taxon>
        <taxon>Methylobacteriaceae</taxon>
        <taxon>Methylobacterium</taxon>
    </lineage>
</organism>
<evidence type="ECO:0000256" key="2">
    <source>
        <dbReference type="ARBA" id="ARBA00005992"/>
    </source>
</evidence>
<accession>A0ABU0I429</accession>
<evidence type="ECO:0000313" key="9">
    <source>
        <dbReference type="EMBL" id="MDQ0449355.1"/>
    </source>
</evidence>
<dbReference type="PROSITE" id="PS52029">
    <property type="entry name" value="LD_TPASE"/>
    <property type="match status" value="1"/>
</dbReference>
<keyword evidence="6 7" id="KW-0961">Cell wall biogenesis/degradation</keyword>
<dbReference type="InterPro" id="IPR050979">
    <property type="entry name" value="LD-transpeptidase"/>
</dbReference>
<evidence type="ECO:0000313" key="10">
    <source>
        <dbReference type="Proteomes" id="UP001231124"/>
    </source>
</evidence>
<evidence type="ECO:0000256" key="7">
    <source>
        <dbReference type="PROSITE-ProRule" id="PRU01373"/>
    </source>
</evidence>
<proteinExistence type="inferred from homology"/>
<gene>
    <name evidence="9" type="ORF">QO012_003872</name>
</gene>
<protein>
    <submittedName>
        <fullName evidence="9">Lipoprotein-anchoring transpeptidase ErfK/SrfK</fullName>
    </submittedName>
</protein>
<evidence type="ECO:0000256" key="4">
    <source>
        <dbReference type="ARBA" id="ARBA00022960"/>
    </source>
</evidence>
<dbReference type="InterPro" id="IPR038063">
    <property type="entry name" value="Transpep_catalytic_dom"/>
</dbReference>
<keyword evidence="4 7" id="KW-0133">Cell shape</keyword>
<dbReference type="SUPFAM" id="SSF141523">
    <property type="entry name" value="L,D-transpeptidase catalytic domain-like"/>
    <property type="match status" value="1"/>
</dbReference>
<evidence type="ECO:0000259" key="8">
    <source>
        <dbReference type="PROSITE" id="PS52029"/>
    </source>
</evidence>
<name>A0ABU0I429_9HYPH</name>
<keyword evidence="5 7" id="KW-0573">Peptidoglycan synthesis</keyword>
<comment type="caution">
    <text evidence="7">Lacks conserved residue(s) required for the propagation of feature annotation.</text>
</comment>
<comment type="pathway">
    <text evidence="1 7">Cell wall biogenesis; peptidoglycan biosynthesis.</text>
</comment>
<dbReference type="PANTHER" id="PTHR30582:SF2">
    <property type="entry name" value="L,D-TRANSPEPTIDASE YCIB-RELATED"/>
    <property type="match status" value="1"/>
</dbReference>
<comment type="caution">
    <text evidence="9">The sequence shown here is derived from an EMBL/GenBank/DDBJ whole genome shotgun (WGS) entry which is preliminary data.</text>
</comment>
<dbReference type="RefSeq" id="WP_238206513.1">
    <property type="nucleotide sequence ID" value="NZ_BPQE01000027.1"/>
</dbReference>
<dbReference type="PANTHER" id="PTHR30582">
    <property type="entry name" value="L,D-TRANSPEPTIDASE"/>
    <property type="match status" value="1"/>
</dbReference>
<reference evidence="9 10" key="1">
    <citation type="submission" date="2023-07" db="EMBL/GenBank/DDBJ databases">
        <title>Genomic Encyclopedia of Type Strains, Phase IV (KMG-IV): sequencing the most valuable type-strain genomes for metagenomic binning, comparative biology and taxonomic classification.</title>
        <authorList>
            <person name="Goeker M."/>
        </authorList>
    </citation>
    <scope>NUCLEOTIDE SEQUENCE [LARGE SCALE GENOMIC DNA]</scope>
    <source>
        <strain evidence="9 10">DSM 19013</strain>
    </source>
</reference>
<evidence type="ECO:0000256" key="6">
    <source>
        <dbReference type="ARBA" id="ARBA00023316"/>
    </source>
</evidence>